<dbReference type="GO" id="GO:0044780">
    <property type="term" value="P:bacterial-type flagellum assembly"/>
    <property type="evidence" value="ECO:0007669"/>
    <property type="project" value="InterPro"/>
</dbReference>
<dbReference type="PANTHER" id="PTHR30033:SF2">
    <property type="entry name" value="FLAGELLAR HOOK PROTEIN"/>
    <property type="match status" value="1"/>
</dbReference>
<dbReference type="Proteomes" id="UP000433101">
    <property type="component" value="Unassembled WGS sequence"/>
</dbReference>
<keyword evidence="5" id="KW-0964">Secreted</keyword>
<feature type="domain" description="Flagellar basal body rod protein N-terminal" evidence="9">
    <location>
        <begin position="7"/>
        <end position="37"/>
    </location>
</feature>
<dbReference type="GO" id="GO:0009425">
    <property type="term" value="C:bacterial-type flagellum basal body"/>
    <property type="evidence" value="ECO:0007669"/>
    <property type="project" value="UniProtKB-SubCell"/>
</dbReference>
<dbReference type="GO" id="GO:0009424">
    <property type="term" value="C:bacterial-type flagellum hook"/>
    <property type="evidence" value="ECO:0007669"/>
    <property type="project" value="InterPro"/>
</dbReference>
<feature type="region of interest" description="Disordered" evidence="8">
    <location>
        <begin position="479"/>
        <end position="498"/>
    </location>
</feature>
<keyword evidence="12" id="KW-0282">Flagellum</keyword>
<dbReference type="SUPFAM" id="SSF64518">
    <property type="entry name" value="Phase 1 flagellin"/>
    <property type="match status" value="1"/>
</dbReference>
<keyword evidence="6" id="KW-0975">Bacterial flagellum</keyword>
<proteinExistence type="inferred from homology"/>
<dbReference type="GO" id="GO:0005198">
    <property type="term" value="F:structural molecule activity"/>
    <property type="evidence" value="ECO:0007669"/>
    <property type="project" value="InterPro"/>
</dbReference>
<dbReference type="InterPro" id="IPR001444">
    <property type="entry name" value="Flag_bb_rod_N"/>
</dbReference>
<evidence type="ECO:0000256" key="3">
    <source>
        <dbReference type="ARBA" id="ARBA00009677"/>
    </source>
</evidence>
<reference evidence="12 13" key="1">
    <citation type="submission" date="2019-12" db="EMBL/GenBank/DDBJ databases">
        <authorList>
            <person name="Li M."/>
        </authorList>
    </citation>
    <scope>NUCLEOTIDE SEQUENCE [LARGE SCALE GENOMIC DNA]</scope>
    <source>
        <strain evidence="12 13">GBMRC 2046</strain>
    </source>
</reference>
<evidence type="ECO:0000256" key="2">
    <source>
        <dbReference type="ARBA" id="ARBA00004613"/>
    </source>
</evidence>
<sequence>MGLISALNTALVGLGVNQRQLDVTASNIANADRVGYTRKVLNTSAVVGGDGQVIGTRVDGTSRLLNEQIQAQYQQSLSQQQYSSVTADFARYLDNLFGTIADPGSLANTANAFSSSLANLVSTPEDYPSRLGVVQEASKFASKLNSLSSQIQDQRQSIEYEIADSVDQVNIILERIKELDSDIVSRESGGTSPVELLDERDRLVTELSGYIDVNVQPTEIGGLRISTAGGLPLYDVDVFELEFDAHGSIGATSVYSKDPDERGVGTIRITTGQGPGYDVLSLGGFKSGSIAALVEARDETLVAAQRQLDELAANLARTLSTHTEPATAYPASQVPPNDYRPVLSGVADISDLKALPAGEAINVNGKSVTIGAALNAIAAVPSTITLDSDGDYLGDDALIHNLDGESLVVRDEITGQTTSFQFNNSDVVADQLQNLQDQLNLQFTGNAASGIYTVQGTDNGIVISATDGRTFELTTSGDDINTQLGVSNDPSAPTLSSNGTTELEAAAAALSPLLSGQDVTVTADNTTGELIFSGTDPDPLTISGTDSTLQALGFGDGTETSYTVFNQVGFDFDLDTLENGDNYTFSVKDLNTGLSKNVTIYRSDVAGEPAITSTRDPNDIYIGIDFSSGDYDAISTAINDALANDPRIAGSLQAENLESGGTPTSGLRIFAADARDHRIEGAATNYAVGGAGEFADALSLFTDTDGATYTGIVDGRSTIDGFAGRIQINQELVDDPGLLVQYADGIASGDPSRPQALLDKLNSTKVAFSTSAKVGTNTSVFKGSALDFVTTAVSYHARNSSQAEAAAAGQEVATNNLKARFDSSAKVDVDEELGQLIQIQNSYAANARVLQAVRELFETLIRI</sequence>
<dbReference type="GO" id="GO:0005576">
    <property type="term" value="C:extracellular region"/>
    <property type="evidence" value="ECO:0007669"/>
    <property type="project" value="UniProtKB-SubCell"/>
</dbReference>
<evidence type="ECO:0000259" key="9">
    <source>
        <dbReference type="Pfam" id="PF00460"/>
    </source>
</evidence>
<dbReference type="EMBL" id="WUMV01000001">
    <property type="protein sequence ID" value="MXN63704.1"/>
    <property type="molecule type" value="Genomic_DNA"/>
</dbReference>
<name>A0A7X3S658_9HYPH</name>
<evidence type="ECO:0000256" key="5">
    <source>
        <dbReference type="ARBA" id="ARBA00022525"/>
    </source>
</evidence>
<evidence type="ECO:0000256" key="7">
    <source>
        <dbReference type="SAM" id="Coils"/>
    </source>
</evidence>
<comment type="subcellular location">
    <subcellularLocation>
        <location evidence="1">Bacterial flagellum basal body</location>
    </subcellularLocation>
    <subcellularLocation>
        <location evidence="2">Secreted</location>
    </subcellularLocation>
</comment>
<dbReference type="Pfam" id="PF00460">
    <property type="entry name" value="Flg_bb_rod"/>
    <property type="match status" value="1"/>
</dbReference>
<dbReference type="Pfam" id="PF22638">
    <property type="entry name" value="FlgK_D1"/>
    <property type="match status" value="1"/>
</dbReference>
<evidence type="ECO:0000256" key="6">
    <source>
        <dbReference type="ARBA" id="ARBA00023143"/>
    </source>
</evidence>
<feature type="coiled-coil region" evidence="7">
    <location>
        <begin position="294"/>
        <end position="321"/>
    </location>
</feature>
<comment type="similarity">
    <text evidence="3">Belongs to the flagella basal body rod proteins family.</text>
</comment>
<accession>A0A7X3S658</accession>
<comment type="caution">
    <text evidence="12">The sequence shown here is derived from an EMBL/GenBank/DDBJ whole genome shotgun (WGS) entry which is preliminary data.</text>
</comment>
<organism evidence="12 13">
    <name type="scientific">Stappia sediminis</name>
    <dbReference type="NCBI Taxonomy" id="2692190"/>
    <lineage>
        <taxon>Bacteria</taxon>
        <taxon>Pseudomonadati</taxon>
        <taxon>Pseudomonadota</taxon>
        <taxon>Alphaproteobacteria</taxon>
        <taxon>Hyphomicrobiales</taxon>
        <taxon>Stappiaceae</taxon>
        <taxon>Stappia</taxon>
    </lineage>
</organism>
<evidence type="ECO:0000256" key="1">
    <source>
        <dbReference type="ARBA" id="ARBA00004117"/>
    </source>
</evidence>
<feature type="domain" description="Flagellar basal-body/hook protein C-terminal" evidence="10">
    <location>
        <begin position="824"/>
        <end position="863"/>
    </location>
</feature>
<keyword evidence="7" id="KW-0175">Coiled coil</keyword>
<feature type="domain" description="Flagellar hook-associated protein FlgK helical" evidence="11">
    <location>
        <begin position="92"/>
        <end position="319"/>
    </location>
</feature>
<dbReference type="PANTHER" id="PTHR30033">
    <property type="entry name" value="FLAGELLAR HOOK-ASSOCIATED PROTEIN 1"/>
    <property type="match status" value="1"/>
</dbReference>
<evidence type="ECO:0000313" key="13">
    <source>
        <dbReference type="Proteomes" id="UP000433101"/>
    </source>
</evidence>
<protein>
    <recommendedName>
        <fullName evidence="4">Flagellar hook-associated protein 1</fullName>
    </recommendedName>
</protein>
<keyword evidence="13" id="KW-1185">Reference proteome</keyword>
<evidence type="ECO:0000313" key="12">
    <source>
        <dbReference type="EMBL" id="MXN63704.1"/>
    </source>
</evidence>
<dbReference type="AlphaFoldDB" id="A0A7X3S658"/>
<evidence type="ECO:0000259" key="10">
    <source>
        <dbReference type="Pfam" id="PF06429"/>
    </source>
</evidence>
<dbReference type="InterPro" id="IPR002371">
    <property type="entry name" value="FlgK"/>
</dbReference>
<keyword evidence="12" id="KW-0966">Cell projection</keyword>
<dbReference type="InterPro" id="IPR053927">
    <property type="entry name" value="FlgK_helical"/>
</dbReference>
<dbReference type="RefSeq" id="WP_160773940.1">
    <property type="nucleotide sequence ID" value="NZ_WUMV01000001.1"/>
</dbReference>
<evidence type="ECO:0000259" key="11">
    <source>
        <dbReference type="Pfam" id="PF22638"/>
    </source>
</evidence>
<evidence type="ECO:0000256" key="8">
    <source>
        <dbReference type="SAM" id="MobiDB-lite"/>
    </source>
</evidence>
<dbReference type="NCBIfam" id="TIGR02492">
    <property type="entry name" value="flgK_ends"/>
    <property type="match status" value="1"/>
</dbReference>
<dbReference type="InterPro" id="IPR010930">
    <property type="entry name" value="Flg_bb/hook_C_dom"/>
</dbReference>
<keyword evidence="12" id="KW-0969">Cilium</keyword>
<evidence type="ECO:0000256" key="4">
    <source>
        <dbReference type="ARBA" id="ARBA00016244"/>
    </source>
</evidence>
<gene>
    <name evidence="12" type="primary">flgK</name>
    <name evidence="12" type="ORF">GR183_02205</name>
</gene>
<dbReference type="Pfam" id="PF06429">
    <property type="entry name" value="Flg_bbr_C"/>
    <property type="match status" value="1"/>
</dbReference>